<dbReference type="Proteomes" id="UP001160390">
    <property type="component" value="Unassembled WGS sequence"/>
</dbReference>
<organism evidence="1 2">
    <name type="scientific">Clonostachys chloroleuca</name>
    <dbReference type="NCBI Taxonomy" id="1926264"/>
    <lineage>
        <taxon>Eukaryota</taxon>
        <taxon>Fungi</taxon>
        <taxon>Dikarya</taxon>
        <taxon>Ascomycota</taxon>
        <taxon>Pezizomycotina</taxon>
        <taxon>Sordariomycetes</taxon>
        <taxon>Hypocreomycetidae</taxon>
        <taxon>Hypocreales</taxon>
        <taxon>Bionectriaceae</taxon>
        <taxon>Clonostachys</taxon>
    </lineage>
</organism>
<dbReference type="AlphaFoldDB" id="A0AA35LSX0"/>
<dbReference type="EMBL" id="CABFNP030000619">
    <property type="protein sequence ID" value="CAI6064222.1"/>
    <property type="molecule type" value="Genomic_DNA"/>
</dbReference>
<name>A0AA35LSX0_9HYPO</name>
<reference evidence="1" key="1">
    <citation type="submission" date="2023-01" db="EMBL/GenBank/DDBJ databases">
        <authorList>
            <person name="Piombo E."/>
        </authorList>
    </citation>
    <scope>NUCLEOTIDE SEQUENCE</scope>
</reference>
<protein>
    <submittedName>
        <fullName evidence="1">Uncharacterized protein</fullName>
    </submittedName>
</protein>
<proteinExistence type="predicted"/>
<gene>
    <name evidence="1" type="ORF">CCHLO57077_00011822</name>
</gene>
<sequence>MSLQKLQAATPAAYTSRAVVDAHIQPTIQQPTRCRTTKPAAEYEAALNYDREIEGNPIGAALNCYPDRYPDCFARHKDV</sequence>
<comment type="caution">
    <text evidence="1">The sequence shown here is derived from an EMBL/GenBank/DDBJ whole genome shotgun (WGS) entry which is preliminary data.</text>
</comment>
<evidence type="ECO:0000313" key="2">
    <source>
        <dbReference type="Proteomes" id="UP001160390"/>
    </source>
</evidence>
<evidence type="ECO:0000313" key="1">
    <source>
        <dbReference type="EMBL" id="CAI6064222.1"/>
    </source>
</evidence>
<accession>A0AA35LSX0</accession>
<keyword evidence="2" id="KW-1185">Reference proteome</keyword>